<accession>A0A414YBV7</accession>
<dbReference type="EMBL" id="QRKB01000009">
    <property type="protein sequence ID" value="RHH83617.1"/>
    <property type="molecule type" value="Genomic_DNA"/>
</dbReference>
<organism evidence="1 2">
    <name type="scientific">Segatella copri</name>
    <dbReference type="NCBI Taxonomy" id="165179"/>
    <lineage>
        <taxon>Bacteria</taxon>
        <taxon>Pseudomonadati</taxon>
        <taxon>Bacteroidota</taxon>
        <taxon>Bacteroidia</taxon>
        <taxon>Bacteroidales</taxon>
        <taxon>Prevotellaceae</taxon>
        <taxon>Segatella</taxon>
    </lineage>
</organism>
<proteinExistence type="predicted"/>
<protein>
    <submittedName>
        <fullName evidence="1">Uncharacterized protein</fullName>
    </submittedName>
</protein>
<evidence type="ECO:0000313" key="2">
    <source>
        <dbReference type="Proteomes" id="UP000284548"/>
    </source>
</evidence>
<evidence type="ECO:0000313" key="1">
    <source>
        <dbReference type="EMBL" id="RHH83617.1"/>
    </source>
</evidence>
<name>A0A414YBV7_9BACT</name>
<reference evidence="1 2" key="1">
    <citation type="submission" date="2018-08" db="EMBL/GenBank/DDBJ databases">
        <title>A genome reference for cultivated species of the human gut microbiota.</title>
        <authorList>
            <person name="Zou Y."/>
            <person name="Xue W."/>
            <person name="Luo G."/>
        </authorList>
    </citation>
    <scope>NUCLEOTIDE SEQUENCE [LARGE SCALE GENOMIC DNA]</scope>
    <source>
        <strain evidence="1 2">AM16-54</strain>
    </source>
</reference>
<dbReference type="AlphaFoldDB" id="A0A414YBV7"/>
<dbReference type="Proteomes" id="UP000284548">
    <property type="component" value="Unassembled WGS sequence"/>
</dbReference>
<gene>
    <name evidence="1" type="ORF">DW192_05220</name>
</gene>
<comment type="caution">
    <text evidence="1">The sequence shown here is derived from an EMBL/GenBank/DDBJ whole genome shotgun (WGS) entry which is preliminary data.</text>
</comment>
<dbReference type="RefSeq" id="WP_118254275.1">
    <property type="nucleotide sequence ID" value="NZ_QRKB01000009.1"/>
</dbReference>
<sequence>MVASNFVEYRRIERYADRVTMEPICTEYLNDNEVEMLKQSLKKQGYKYVGRSKDRYDNYYTSYERKSEYSTESCEIIIKAIITRLK</sequence>